<accession>A0A133KJ78</accession>
<proteinExistence type="predicted"/>
<reference evidence="2" key="1">
    <citation type="submission" date="2016-01" db="EMBL/GenBank/DDBJ databases">
        <authorList>
            <person name="Mitreva M."/>
            <person name="Pepin K.H."/>
            <person name="Mihindukulasuriya K.A."/>
            <person name="Fulton R."/>
            <person name="Fronick C."/>
            <person name="O'Laughlin M."/>
            <person name="Miner T."/>
            <person name="Herter B."/>
            <person name="Rosa B.A."/>
            <person name="Cordes M."/>
            <person name="Tomlinson C."/>
            <person name="Wollam A."/>
            <person name="Palsikar V.B."/>
            <person name="Mardis E.R."/>
            <person name="Wilson R.K."/>
        </authorList>
    </citation>
    <scope>NUCLEOTIDE SEQUENCE [LARGE SCALE GENOMIC DNA]</scope>
    <source>
        <strain evidence="2">GED7749B</strain>
    </source>
</reference>
<dbReference type="EMBL" id="LRPN01000116">
    <property type="protein sequence ID" value="KWZ79615.1"/>
    <property type="molecule type" value="Genomic_DNA"/>
</dbReference>
<name>A0A133KJ78_HEYCO</name>
<organism evidence="1 2">
    <name type="scientific">Heyndrickxia coagulans</name>
    <name type="common">Weizmannia coagulans</name>
    <dbReference type="NCBI Taxonomy" id="1398"/>
    <lineage>
        <taxon>Bacteria</taxon>
        <taxon>Bacillati</taxon>
        <taxon>Bacillota</taxon>
        <taxon>Bacilli</taxon>
        <taxon>Bacillales</taxon>
        <taxon>Bacillaceae</taxon>
        <taxon>Heyndrickxia</taxon>
    </lineage>
</organism>
<evidence type="ECO:0000313" key="1">
    <source>
        <dbReference type="EMBL" id="KWZ79615.1"/>
    </source>
</evidence>
<dbReference type="Proteomes" id="UP000070376">
    <property type="component" value="Unassembled WGS sequence"/>
</dbReference>
<evidence type="ECO:0000313" key="2">
    <source>
        <dbReference type="Proteomes" id="UP000070376"/>
    </source>
</evidence>
<comment type="caution">
    <text evidence="1">The sequence shown here is derived from an EMBL/GenBank/DDBJ whole genome shotgun (WGS) entry which is preliminary data.</text>
</comment>
<sequence length="39" mass="4725">MRLVNGIMEKKTEQSDAPFFFFAYKTPVKRIIRKMVKKF</sequence>
<dbReference type="AlphaFoldDB" id="A0A133KJ78"/>
<protein>
    <submittedName>
        <fullName evidence="1">Uncharacterized protein</fullName>
    </submittedName>
</protein>
<gene>
    <name evidence="1" type="ORF">HMPREF3213_02719</name>
</gene>